<feature type="transmembrane region" description="Helical" evidence="1">
    <location>
        <begin position="20"/>
        <end position="40"/>
    </location>
</feature>
<evidence type="ECO:0000313" key="3">
    <source>
        <dbReference type="Proteomes" id="UP000813824"/>
    </source>
</evidence>
<proteinExistence type="predicted"/>
<feature type="transmembrane region" description="Helical" evidence="1">
    <location>
        <begin position="160"/>
        <end position="184"/>
    </location>
</feature>
<feature type="transmembrane region" description="Helical" evidence="1">
    <location>
        <begin position="86"/>
        <end position="108"/>
    </location>
</feature>
<comment type="caution">
    <text evidence="2">The sequence shown here is derived from an EMBL/GenBank/DDBJ whole genome shotgun (WGS) entry which is preliminary data.</text>
</comment>
<keyword evidence="1" id="KW-1133">Transmembrane helix</keyword>
<feature type="transmembrane region" description="Helical" evidence="1">
    <location>
        <begin position="52"/>
        <end position="74"/>
    </location>
</feature>
<dbReference type="Proteomes" id="UP000813824">
    <property type="component" value="Unassembled WGS sequence"/>
</dbReference>
<organism evidence="2 3">
    <name type="scientific">Cristinia sonorae</name>
    <dbReference type="NCBI Taxonomy" id="1940300"/>
    <lineage>
        <taxon>Eukaryota</taxon>
        <taxon>Fungi</taxon>
        <taxon>Dikarya</taxon>
        <taxon>Basidiomycota</taxon>
        <taxon>Agaricomycotina</taxon>
        <taxon>Agaricomycetes</taxon>
        <taxon>Agaricomycetidae</taxon>
        <taxon>Agaricales</taxon>
        <taxon>Pleurotineae</taxon>
        <taxon>Stephanosporaceae</taxon>
        <taxon>Cristinia</taxon>
    </lineage>
</organism>
<gene>
    <name evidence="2" type="ORF">BXZ70DRAFT_1013556</name>
</gene>
<evidence type="ECO:0000313" key="2">
    <source>
        <dbReference type="EMBL" id="KAH8107670.1"/>
    </source>
</evidence>
<keyword evidence="1" id="KW-0812">Transmembrane</keyword>
<dbReference type="OrthoDB" id="2742220at2759"/>
<accession>A0A8K0UZ43</accession>
<reference evidence="2" key="1">
    <citation type="journal article" date="2021" name="New Phytol.">
        <title>Evolutionary innovations through gain and loss of genes in the ectomycorrhizal Boletales.</title>
        <authorList>
            <person name="Wu G."/>
            <person name="Miyauchi S."/>
            <person name="Morin E."/>
            <person name="Kuo A."/>
            <person name="Drula E."/>
            <person name="Varga T."/>
            <person name="Kohler A."/>
            <person name="Feng B."/>
            <person name="Cao Y."/>
            <person name="Lipzen A."/>
            <person name="Daum C."/>
            <person name="Hundley H."/>
            <person name="Pangilinan J."/>
            <person name="Johnson J."/>
            <person name="Barry K."/>
            <person name="LaButti K."/>
            <person name="Ng V."/>
            <person name="Ahrendt S."/>
            <person name="Min B."/>
            <person name="Choi I.G."/>
            <person name="Park H."/>
            <person name="Plett J.M."/>
            <person name="Magnuson J."/>
            <person name="Spatafora J.W."/>
            <person name="Nagy L.G."/>
            <person name="Henrissat B."/>
            <person name="Grigoriev I.V."/>
            <person name="Yang Z.L."/>
            <person name="Xu J."/>
            <person name="Martin F.M."/>
        </authorList>
    </citation>
    <scope>NUCLEOTIDE SEQUENCE</scope>
    <source>
        <strain evidence="2">KKN 215</strain>
    </source>
</reference>
<keyword evidence="1" id="KW-0472">Membrane</keyword>
<dbReference type="AlphaFoldDB" id="A0A8K0UZ43"/>
<protein>
    <submittedName>
        <fullName evidence="2">Uncharacterized protein</fullName>
    </submittedName>
</protein>
<feature type="transmembrane region" description="Helical" evidence="1">
    <location>
        <begin position="120"/>
        <end position="140"/>
    </location>
</feature>
<name>A0A8K0UZ43_9AGAR</name>
<keyword evidence="3" id="KW-1185">Reference proteome</keyword>
<evidence type="ECO:0000256" key="1">
    <source>
        <dbReference type="SAM" id="Phobius"/>
    </source>
</evidence>
<dbReference type="EMBL" id="JAEVFJ010000001">
    <property type="protein sequence ID" value="KAH8107670.1"/>
    <property type="molecule type" value="Genomic_DNA"/>
</dbReference>
<sequence length="300" mass="34217">MAIVWDSPRALEVTGFVYKQLIVFLLGFYIWEFLNTLWFEWDLITRKIAFRWYYVSYLIGRYSMLVVLCLLFIIDRNKGMPIDCELVHPLLTTIGLIASTCATTNLMIRTVIIWDYKKLIAAPLTAMALGQLIFSVYGGVTYAKAFWDEELKTCRFNYSHYSHLAIAFIYTVTYDLTILILTCLRIMRSNTRSRLWSALRDQGLLYFVFTAIVNIIAAVFIMLHLNDGMNAVVSPPATTISVILSGQSVISLMQLNKSGANTSHAGGQSQYQRSKSQEFTSHLDFPTFVDALDSFFGNYN</sequence>
<feature type="transmembrane region" description="Helical" evidence="1">
    <location>
        <begin position="204"/>
        <end position="225"/>
    </location>
</feature>